<gene>
    <name evidence="2" type="ORF">M976_02842</name>
</gene>
<organism evidence="2 3">
    <name type="scientific">Buttiauxella ferragutiae ATCC 51602</name>
    <dbReference type="NCBI Taxonomy" id="1354252"/>
    <lineage>
        <taxon>Bacteria</taxon>
        <taxon>Pseudomonadati</taxon>
        <taxon>Pseudomonadota</taxon>
        <taxon>Gammaproteobacteria</taxon>
        <taxon>Enterobacterales</taxon>
        <taxon>Enterobacteriaceae</taxon>
        <taxon>Buttiauxella</taxon>
    </lineage>
</organism>
<accession>A0ABX2W6W7</accession>
<evidence type="ECO:0000313" key="2">
    <source>
        <dbReference type="EMBL" id="OAT26681.1"/>
    </source>
</evidence>
<dbReference type="InterPro" id="IPR009813">
    <property type="entry name" value="Uncharacterised_YebG"/>
</dbReference>
<dbReference type="Proteomes" id="UP000078407">
    <property type="component" value="Unassembled WGS sequence"/>
</dbReference>
<evidence type="ECO:0000256" key="1">
    <source>
        <dbReference type="SAM" id="MobiDB-lite"/>
    </source>
</evidence>
<feature type="compositionally biased region" description="Acidic residues" evidence="1">
    <location>
        <begin position="88"/>
        <end position="99"/>
    </location>
</feature>
<proteinExistence type="predicted"/>
<dbReference type="RefSeq" id="WP_064545919.1">
    <property type="nucleotide sequence ID" value="NZ_LXEQ01000045.1"/>
</dbReference>
<dbReference type="Pfam" id="PF07130">
    <property type="entry name" value="YebG"/>
    <property type="match status" value="1"/>
</dbReference>
<evidence type="ECO:0000313" key="3">
    <source>
        <dbReference type="Proteomes" id="UP000078407"/>
    </source>
</evidence>
<reference evidence="2 3" key="1">
    <citation type="submission" date="2016-04" db="EMBL/GenBank/DDBJ databases">
        <title>ATOL: Assembling a taxonomically balanced genome-scale reconstruction of the evolutionary history of the Enterobacteriaceae.</title>
        <authorList>
            <person name="Plunkett G.III."/>
            <person name="Neeno-Eckwall E.C."/>
            <person name="Glasner J.D."/>
            <person name="Perna N.T."/>
        </authorList>
    </citation>
    <scope>NUCLEOTIDE SEQUENCE [LARGE SCALE GENOMIC DNA]</scope>
    <source>
        <strain evidence="2 3">ATCC 51602</strain>
    </source>
</reference>
<protein>
    <submittedName>
        <fullName evidence="2">YebG family DNA damage-inducible protein</fullName>
    </submittedName>
</protein>
<dbReference type="Gene3D" id="1.10.10.710">
    <property type="entry name" value="PSPTO_1197 like"/>
    <property type="match status" value="1"/>
</dbReference>
<dbReference type="EMBL" id="LXEQ01000045">
    <property type="protein sequence ID" value="OAT26681.1"/>
    <property type="molecule type" value="Genomic_DNA"/>
</dbReference>
<name>A0ABX2W6W7_9ENTR</name>
<dbReference type="InterPro" id="IPR038627">
    <property type="entry name" value="YebG-like_sf"/>
</dbReference>
<feature type="region of interest" description="Disordered" evidence="1">
    <location>
        <begin position="81"/>
        <end position="114"/>
    </location>
</feature>
<keyword evidence="3" id="KW-1185">Reference proteome</keyword>
<sequence length="114" mass="12627">MAVEIKYVVVREGQEKMSFASKKDADAYDKMLDLAEVLSDWLTQSPIALEEGQNDVLAMWMAENKDVLSTVLKSGKLPELETATAADETPEVVTEEEASDDKVAEHPRKRTKAA</sequence>
<comment type="caution">
    <text evidence="2">The sequence shown here is derived from an EMBL/GenBank/DDBJ whole genome shotgun (WGS) entry which is preliminary data.</text>
</comment>